<gene>
    <name evidence="4" type="ORF">ACJMK2_037316</name>
</gene>
<evidence type="ECO:0000313" key="5">
    <source>
        <dbReference type="Proteomes" id="UP001634394"/>
    </source>
</evidence>
<reference evidence="4 5" key="1">
    <citation type="submission" date="2024-11" db="EMBL/GenBank/DDBJ databases">
        <title>Chromosome-level genome assembly of the freshwater bivalve Anodonta woodiana.</title>
        <authorList>
            <person name="Chen X."/>
        </authorList>
    </citation>
    <scope>NUCLEOTIDE SEQUENCE [LARGE SCALE GENOMIC DNA]</scope>
    <source>
        <strain evidence="4">MN2024</strain>
        <tissue evidence="4">Gills</tissue>
    </source>
</reference>
<dbReference type="PANTHER" id="PTHR13245:SF14">
    <property type="entry name" value="RRP15-LIKE PROTEIN"/>
    <property type="match status" value="1"/>
</dbReference>
<evidence type="ECO:0000256" key="3">
    <source>
        <dbReference type="SAM" id="MobiDB-lite"/>
    </source>
</evidence>
<dbReference type="PANTHER" id="PTHR13245">
    <property type="entry name" value="RRP15-LIKE PROTEIN"/>
    <property type="match status" value="1"/>
</dbReference>
<organism evidence="4 5">
    <name type="scientific">Sinanodonta woodiana</name>
    <name type="common">Chinese pond mussel</name>
    <name type="synonym">Anodonta woodiana</name>
    <dbReference type="NCBI Taxonomy" id="1069815"/>
    <lineage>
        <taxon>Eukaryota</taxon>
        <taxon>Metazoa</taxon>
        <taxon>Spiralia</taxon>
        <taxon>Lophotrochozoa</taxon>
        <taxon>Mollusca</taxon>
        <taxon>Bivalvia</taxon>
        <taxon>Autobranchia</taxon>
        <taxon>Heteroconchia</taxon>
        <taxon>Palaeoheterodonta</taxon>
        <taxon>Unionida</taxon>
        <taxon>Unionoidea</taxon>
        <taxon>Unionidae</taxon>
        <taxon>Unioninae</taxon>
        <taxon>Sinanodonta</taxon>
    </lineage>
</organism>
<dbReference type="AlphaFoldDB" id="A0ABD3WL95"/>
<evidence type="ECO:0000256" key="1">
    <source>
        <dbReference type="ARBA" id="ARBA00007462"/>
    </source>
</evidence>
<feature type="compositionally biased region" description="Acidic residues" evidence="3">
    <location>
        <begin position="11"/>
        <end position="32"/>
    </location>
</feature>
<sequence>MANTKTREAGSDADVEFEEKEDESSEAEEKDAGDEGSKNGEGGGLAEVMSMILHRKVPQHKQIILSRGQTDREIRRKIQLREKTAEGKINESEEETDHLASREKKRLWEEMGRVKPDPLERDKEKQLQRIATRGVVQLFNAVQKQQKILDEKMANVGPSERKKSKVFEGMTHGKFMDLLKGTNVEASENTNKTDKTKPSKDSSGNNTDSNKKWSILREDFMMGDGKMKDWDKEDTSGEEPELQEQEPADLSDSD</sequence>
<evidence type="ECO:0000313" key="4">
    <source>
        <dbReference type="EMBL" id="KAL3874276.1"/>
    </source>
</evidence>
<dbReference type="Proteomes" id="UP001634394">
    <property type="component" value="Unassembled WGS sequence"/>
</dbReference>
<feature type="region of interest" description="Disordered" evidence="3">
    <location>
        <begin position="80"/>
        <end position="123"/>
    </location>
</feature>
<feature type="compositionally biased region" description="Basic and acidic residues" evidence="3">
    <location>
        <begin position="209"/>
        <end position="235"/>
    </location>
</feature>
<comment type="similarity">
    <text evidence="1">Belongs to the RRP15 family.</text>
</comment>
<comment type="caution">
    <text evidence="4">The sequence shown here is derived from an EMBL/GenBank/DDBJ whole genome shotgun (WGS) entry which is preliminary data.</text>
</comment>
<protein>
    <recommendedName>
        <fullName evidence="2">RRP15-like protein</fullName>
    </recommendedName>
</protein>
<proteinExistence type="inferred from homology"/>
<keyword evidence="5" id="KW-1185">Reference proteome</keyword>
<dbReference type="EMBL" id="JBJQND010000006">
    <property type="protein sequence ID" value="KAL3874276.1"/>
    <property type="molecule type" value="Genomic_DNA"/>
</dbReference>
<feature type="compositionally biased region" description="Acidic residues" evidence="3">
    <location>
        <begin position="236"/>
        <end position="254"/>
    </location>
</feature>
<feature type="region of interest" description="Disordered" evidence="3">
    <location>
        <begin position="1"/>
        <end position="53"/>
    </location>
</feature>
<name>A0ABD3WL95_SINWO</name>
<dbReference type="InterPro" id="IPR012459">
    <property type="entry name" value="Rrp15"/>
</dbReference>
<dbReference type="Pfam" id="PF07890">
    <property type="entry name" value="Rrp15p"/>
    <property type="match status" value="1"/>
</dbReference>
<evidence type="ECO:0000256" key="2">
    <source>
        <dbReference type="ARBA" id="ARBA00017475"/>
    </source>
</evidence>
<feature type="compositionally biased region" description="Basic and acidic residues" evidence="3">
    <location>
        <begin position="191"/>
        <end position="200"/>
    </location>
</feature>
<feature type="compositionally biased region" description="Basic and acidic residues" evidence="3">
    <location>
        <begin position="1"/>
        <end position="10"/>
    </location>
</feature>
<accession>A0ABD3WL95</accession>
<feature type="region of interest" description="Disordered" evidence="3">
    <location>
        <begin position="175"/>
        <end position="254"/>
    </location>
</feature>